<accession>A0A6A6CMJ1</accession>
<sequence length="379" mass="42279">MSTSQVYPTLPGTIDPEHMGTDATAGIVGSEWYAPGQYAFHDPYITPYPSSTVESQPWTQYARASVPDIHLSHGYAPHHPPPQQSPPIQPPFKDPGRPRSSPSTFGPSDMPWTTTGLGIAYTMSTAGQPTPVTSTFPPNVFQTYPTDDHYSTSPPELRQTQPRRPYASIAPNPTGQGTKRPRRDEDEGTQQPDLSSSASKRRKRTASVASNELNDDDRFLVQLKEDENLPWKDIANRFQSEKGRNFQVAALQMRYKRLREKFRVWEDQDVQALRLAHEYWEKYKWEIISAKMLDYGIGERWPARHCTRKWQELETGSTATTGGGGIGTITSLITTTAPGGMGTPASISQFSSPVEGPVHFSFMPPQQHTPGPQHPHQQP</sequence>
<feature type="region of interest" description="Disordered" evidence="1">
    <location>
        <begin position="71"/>
        <end position="210"/>
    </location>
</feature>
<keyword evidence="3" id="KW-1185">Reference proteome</keyword>
<feature type="compositionally biased region" description="Pro residues" evidence="1">
    <location>
        <begin position="78"/>
        <end position="93"/>
    </location>
</feature>
<reference evidence="2" key="1">
    <citation type="journal article" date="2020" name="Stud. Mycol.">
        <title>101 Dothideomycetes genomes: a test case for predicting lifestyles and emergence of pathogens.</title>
        <authorList>
            <person name="Haridas S."/>
            <person name="Albert R."/>
            <person name="Binder M."/>
            <person name="Bloem J."/>
            <person name="Labutti K."/>
            <person name="Salamov A."/>
            <person name="Andreopoulos B."/>
            <person name="Baker S."/>
            <person name="Barry K."/>
            <person name="Bills G."/>
            <person name="Bluhm B."/>
            <person name="Cannon C."/>
            <person name="Castanera R."/>
            <person name="Culley D."/>
            <person name="Daum C."/>
            <person name="Ezra D."/>
            <person name="Gonzalez J."/>
            <person name="Henrissat B."/>
            <person name="Kuo A."/>
            <person name="Liang C."/>
            <person name="Lipzen A."/>
            <person name="Lutzoni F."/>
            <person name="Magnuson J."/>
            <person name="Mondo S."/>
            <person name="Nolan M."/>
            <person name="Ohm R."/>
            <person name="Pangilinan J."/>
            <person name="Park H.-J."/>
            <person name="Ramirez L."/>
            <person name="Alfaro M."/>
            <person name="Sun H."/>
            <person name="Tritt A."/>
            <person name="Yoshinaga Y."/>
            <person name="Zwiers L.-H."/>
            <person name="Turgeon B."/>
            <person name="Goodwin S."/>
            <person name="Spatafora J."/>
            <person name="Crous P."/>
            <person name="Grigoriev I."/>
        </authorList>
    </citation>
    <scope>NUCLEOTIDE SEQUENCE</scope>
    <source>
        <strain evidence="2">ATCC 36951</strain>
    </source>
</reference>
<name>A0A6A6CMJ1_ZASCE</name>
<dbReference type="AlphaFoldDB" id="A0A6A6CMJ1"/>
<feature type="compositionally biased region" description="Polar residues" evidence="1">
    <location>
        <begin position="100"/>
        <end position="162"/>
    </location>
</feature>
<dbReference type="OrthoDB" id="5421421at2759"/>
<evidence type="ECO:0000313" key="2">
    <source>
        <dbReference type="EMBL" id="KAF2168384.1"/>
    </source>
</evidence>
<protein>
    <recommendedName>
        <fullName evidence="4">Myb-like domain-containing protein</fullName>
    </recommendedName>
</protein>
<dbReference type="Proteomes" id="UP000799537">
    <property type="component" value="Unassembled WGS sequence"/>
</dbReference>
<proteinExistence type="predicted"/>
<dbReference type="RefSeq" id="XP_033669273.1">
    <property type="nucleotide sequence ID" value="XM_033805716.1"/>
</dbReference>
<evidence type="ECO:0000313" key="3">
    <source>
        <dbReference type="Proteomes" id="UP000799537"/>
    </source>
</evidence>
<gene>
    <name evidence="2" type="ORF">M409DRAFT_21136</name>
</gene>
<dbReference type="GeneID" id="54558988"/>
<dbReference type="EMBL" id="ML993590">
    <property type="protein sequence ID" value="KAF2168384.1"/>
    <property type="molecule type" value="Genomic_DNA"/>
</dbReference>
<evidence type="ECO:0000256" key="1">
    <source>
        <dbReference type="SAM" id="MobiDB-lite"/>
    </source>
</evidence>
<evidence type="ECO:0008006" key="4">
    <source>
        <dbReference type="Google" id="ProtNLM"/>
    </source>
</evidence>
<organism evidence="2 3">
    <name type="scientific">Zasmidium cellare ATCC 36951</name>
    <dbReference type="NCBI Taxonomy" id="1080233"/>
    <lineage>
        <taxon>Eukaryota</taxon>
        <taxon>Fungi</taxon>
        <taxon>Dikarya</taxon>
        <taxon>Ascomycota</taxon>
        <taxon>Pezizomycotina</taxon>
        <taxon>Dothideomycetes</taxon>
        <taxon>Dothideomycetidae</taxon>
        <taxon>Mycosphaerellales</taxon>
        <taxon>Mycosphaerellaceae</taxon>
        <taxon>Zasmidium</taxon>
    </lineage>
</organism>